<evidence type="ECO:0000313" key="1">
    <source>
        <dbReference type="EMBL" id="KIO05950.1"/>
    </source>
</evidence>
<dbReference type="PANTHER" id="PTHR10622">
    <property type="entry name" value="HET DOMAIN-CONTAINING PROTEIN"/>
    <property type="match status" value="1"/>
</dbReference>
<dbReference type="HOGENOM" id="CLU_1448268_0_0_1"/>
<gene>
    <name evidence="1" type="ORF">M404DRAFT_25193</name>
</gene>
<organism evidence="1 2">
    <name type="scientific">Pisolithus tinctorius Marx 270</name>
    <dbReference type="NCBI Taxonomy" id="870435"/>
    <lineage>
        <taxon>Eukaryota</taxon>
        <taxon>Fungi</taxon>
        <taxon>Dikarya</taxon>
        <taxon>Basidiomycota</taxon>
        <taxon>Agaricomycotina</taxon>
        <taxon>Agaricomycetes</taxon>
        <taxon>Agaricomycetidae</taxon>
        <taxon>Boletales</taxon>
        <taxon>Sclerodermatineae</taxon>
        <taxon>Pisolithaceae</taxon>
        <taxon>Pisolithus</taxon>
    </lineage>
</organism>
<dbReference type="PANTHER" id="PTHR10622:SF12">
    <property type="entry name" value="HET DOMAIN-CONTAINING PROTEIN"/>
    <property type="match status" value="1"/>
</dbReference>
<dbReference type="InParanoid" id="A0A0C3NYQ7"/>
<accession>A0A0C3NYQ7</accession>
<sequence length="187" mass="21609">MQCGTVGGDQFNCQWYGNSQKCSVYLIDVDESTLPTEQDLSRFRKAEFIDPTTLECFSQRWESTGKKRDLTTASKDIMRILEGLKDKRILGSINSGERPLIARIMWWAADRTTTRVEDRAYSLLGILYEYANTAISDHNMFAWNPRGRLESSQNVLADNPNCFRGCHDIESLRPKEFVAELREYIHR</sequence>
<dbReference type="STRING" id="870435.A0A0C3NYQ7"/>
<reference evidence="1 2" key="1">
    <citation type="submission" date="2014-04" db="EMBL/GenBank/DDBJ databases">
        <authorList>
            <consortium name="DOE Joint Genome Institute"/>
            <person name="Kuo A."/>
            <person name="Kohler A."/>
            <person name="Costa M.D."/>
            <person name="Nagy L.G."/>
            <person name="Floudas D."/>
            <person name="Copeland A."/>
            <person name="Barry K.W."/>
            <person name="Cichocki N."/>
            <person name="Veneault-Fourrey C."/>
            <person name="LaButti K."/>
            <person name="Lindquist E.A."/>
            <person name="Lipzen A."/>
            <person name="Lundell T."/>
            <person name="Morin E."/>
            <person name="Murat C."/>
            <person name="Sun H."/>
            <person name="Tunlid A."/>
            <person name="Henrissat B."/>
            <person name="Grigoriev I.V."/>
            <person name="Hibbett D.S."/>
            <person name="Martin F."/>
            <person name="Nordberg H.P."/>
            <person name="Cantor M.N."/>
            <person name="Hua S.X."/>
        </authorList>
    </citation>
    <scope>NUCLEOTIDE SEQUENCE [LARGE SCALE GENOMIC DNA]</scope>
    <source>
        <strain evidence="1 2">Marx 270</strain>
    </source>
</reference>
<keyword evidence="2" id="KW-1185">Reference proteome</keyword>
<dbReference type="AlphaFoldDB" id="A0A0C3NYQ7"/>
<reference evidence="2" key="2">
    <citation type="submission" date="2015-01" db="EMBL/GenBank/DDBJ databases">
        <title>Evolutionary Origins and Diversification of the Mycorrhizal Mutualists.</title>
        <authorList>
            <consortium name="DOE Joint Genome Institute"/>
            <consortium name="Mycorrhizal Genomics Consortium"/>
            <person name="Kohler A."/>
            <person name="Kuo A."/>
            <person name="Nagy L.G."/>
            <person name="Floudas D."/>
            <person name="Copeland A."/>
            <person name="Barry K.W."/>
            <person name="Cichocki N."/>
            <person name="Veneault-Fourrey C."/>
            <person name="LaButti K."/>
            <person name="Lindquist E.A."/>
            <person name="Lipzen A."/>
            <person name="Lundell T."/>
            <person name="Morin E."/>
            <person name="Murat C."/>
            <person name="Riley R."/>
            <person name="Ohm R."/>
            <person name="Sun H."/>
            <person name="Tunlid A."/>
            <person name="Henrissat B."/>
            <person name="Grigoriev I.V."/>
            <person name="Hibbett D.S."/>
            <person name="Martin F."/>
        </authorList>
    </citation>
    <scope>NUCLEOTIDE SEQUENCE [LARGE SCALE GENOMIC DNA]</scope>
    <source>
        <strain evidence="2">Marx 270</strain>
    </source>
</reference>
<protein>
    <submittedName>
        <fullName evidence="1">Uncharacterized protein</fullName>
    </submittedName>
</protein>
<evidence type="ECO:0000313" key="2">
    <source>
        <dbReference type="Proteomes" id="UP000054217"/>
    </source>
</evidence>
<proteinExistence type="predicted"/>
<dbReference type="EMBL" id="KN831965">
    <property type="protein sequence ID" value="KIO05950.1"/>
    <property type="molecule type" value="Genomic_DNA"/>
</dbReference>
<dbReference type="Proteomes" id="UP000054217">
    <property type="component" value="Unassembled WGS sequence"/>
</dbReference>
<name>A0A0C3NYQ7_PISTI</name>